<protein>
    <recommendedName>
        <fullName evidence="3">WbqC-like protein</fullName>
    </recommendedName>
</protein>
<dbReference type="Proteomes" id="UP000030437">
    <property type="component" value="Unassembled WGS sequence"/>
</dbReference>
<dbReference type="Pfam" id="PF08889">
    <property type="entry name" value="WbqC"/>
    <property type="match status" value="1"/>
</dbReference>
<organism evidence="1 2">
    <name type="scientific">Lysinibacillus odysseyi 34hs-1 = NBRC 100172</name>
    <dbReference type="NCBI Taxonomy" id="1220589"/>
    <lineage>
        <taxon>Bacteria</taxon>
        <taxon>Bacillati</taxon>
        <taxon>Bacillota</taxon>
        <taxon>Bacilli</taxon>
        <taxon>Bacillales</taxon>
        <taxon>Bacillaceae</taxon>
        <taxon>Lysinibacillus</taxon>
    </lineage>
</organism>
<reference evidence="1 2" key="1">
    <citation type="submission" date="2014-02" db="EMBL/GenBank/DDBJ databases">
        <title>Draft genome sequence of Lysinibacillus odysseyi NBRC 100172.</title>
        <authorList>
            <person name="Zhang F."/>
            <person name="Wang G."/>
            <person name="Zhang L."/>
        </authorList>
    </citation>
    <scope>NUCLEOTIDE SEQUENCE [LARGE SCALE GENOMIC DNA]</scope>
    <source>
        <strain evidence="1 2">NBRC 100172</strain>
    </source>
</reference>
<dbReference type="STRING" id="1220589.CD32_13950"/>
<keyword evidence="2" id="KW-1185">Reference proteome</keyword>
<dbReference type="OrthoDB" id="3611744at2"/>
<name>A0A0A3IGC5_9BACI</name>
<evidence type="ECO:0000313" key="1">
    <source>
        <dbReference type="EMBL" id="KGR83801.1"/>
    </source>
</evidence>
<proteinExistence type="predicted"/>
<comment type="caution">
    <text evidence="1">The sequence shown here is derived from an EMBL/GenBank/DDBJ whole genome shotgun (WGS) entry which is preliminary data.</text>
</comment>
<sequence>MKCAIMQPTYLPWIGYFKMMNRVDKFVFLDDIQFAKRSWQQRNKIALDGTEKMLTIPCITKGLRHQKINEVNMDFSTNWKLQHQKTIEQAYHNYPYFTELQYIFELYNEPPKKLSEFTIALIKRIATQANITTEFILSSELNVHGTKSAYLLNICKELGATEYISAAGSREYIEEEGLFRQSDIIVTYEQSEPFIYKQYNGKATIPYLSSIDYIANHGFLKMKEEVL</sequence>
<dbReference type="InterPro" id="IPR014985">
    <property type="entry name" value="WbqC"/>
</dbReference>
<gene>
    <name evidence="1" type="ORF">CD32_13950</name>
</gene>
<dbReference type="eggNOG" id="COG4122">
    <property type="taxonomic scope" value="Bacteria"/>
</dbReference>
<evidence type="ECO:0008006" key="3">
    <source>
        <dbReference type="Google" id="ProtNLM"/>
    </source>
</evidence>
<dbReference type="AlphaFoldDB" id="A0A0A3IGC5"/>
<dbReference type="RefSeq" id="WP_036155654.1">
    <property type="nucleotide sequence ID" value="NZ_AVCX01000004.1"/>
</dbReference>
<accession>A0A0A3IGC5</accession>
<evidence type="ECO:0000313" key="2">
    <source>
        <dbReference type="Proteomes" id="UP000030437"/>
    </source>
</evidence>
<dbReference type="EMBL" id="JPVP01000057">
    <property type="protein sequence ID" value="KGR83801.1"/>
    <property type="molecule type" value="Genomic_DNA"/>
</dbReference>